<evidence type="ECO:0000256" key="5">
    <source>
        <dbReference type="PROSITE-ProRule" id="PRU00335"/>
    </source>
</evidence>
<reference evidence="8 9" key="1">
    <citation type="submission" date="2018-01" db="EMBL/GenBank/DDBJ databases">
        <title>Glutamicibacter soli strain NHPC-3 Whole genome sequence and assembly.</title>
        <authorList>
            <person name="Choudhury P."/>
            <person name="Gupta D."/>
            <person name="Sengupta K."/>
            <person name="Jawed A."/>
            <person name="Sultana N."/>
            <person name="Saha P."/>
        </authorList>
    </citation>
    <scope>NUCLEOTIDE SEQUENCE [LARGE SCALE GENOMIC DNA]</scope>
    <source>
        <strain evidence="8 9">NHPC-3</strain>
    </source>
</reference>
<protein>
    <submittedName>
        <fullName evidence="7">TetR family transcriptional regulator</fullName>
    </submittedName>
    <submittedName>
        <fullName evidence="8">TetR/AcrR family transcriptional regulator</fullName>
    </submittedName>
</protein>
<evidence type="ECO:0000256" key="1">
    <source>
        <dbReference type="ARBA" id="ARBA00022491"/>
    </source>
</evidence>
<dbReference type="GO" id="GO:0003700">
    <property type="term" value="F:DNA-binding transcription factor activity"/>
    <property type="evidence" value="ECO:0007669"/>
    <property type="project" value="TreeGrafter"/>
</dbReference>
<evidence type="ECO:0000313" key="10">
    <source>
        <dbReference type="Proteomes" id="UP000477543"/>
    </source>
</evidence>
<name>A0A365YEZ7_9MICC</name>
<dbReference type="Proteomes" id="UP000477543">
    <property type="component" value="Unassembled WGS sequence"/>
</dbReference>
<dbReference type="InterPro" id="IPR009057">
    <property type="entry name" value="Homeodomain-like_sf"/>
</dbReference>
<dbReference type="PRINTS" id="PR00455">
    <property type="entry name" value="HTHTETR"/>
</dbReference>
<dbReference type="InterPro" id="IPR041490">
    <property type="entry name" value="KstR2_TetR_C"/>
</dbReference>
<dbReference type="InterPro" id="IPR050109">
    <property type="entry name" value="HTH-type_TetR-like_transc_reg"/>
</dbReference>
<evidence type="ECO:0000313" key="9">
    <source>
        <dbReference type="Proteomes" id="UP000252167"/>
    </source>
</evidence>
<reference evidence="7 10" key="2">
    <citation type="submission" date="2020-01" db="EMBL/GenBank/DDBJ databases">
        <title>Glutamicibacter soli M275.</title>
        <authorList>
            <person name="Meng X."/>
        </authorList>
    </citation>
    <scope>NUCLEOTIDE SEQUENCE [LARGE SCALE GENOMIC DNA]</scope>
    <source>
        <strain evidence="7 10">M275</strain>
    </source>
</reference>
<keyword evidence="9" id="KW-1185">Reference proteome</keyword>
<proteinExistence type="predicted"/>
<dbReference type="RefSeq" id="WP_047120462.1">
    <property type="nucleotide sequence ID" value="NZ_JBNBOD010000001.1"/>
</dbReference>
<sequence>MAEKTAPARRTVILDNAARLFAEQGIGGTSVREISASVGMLSGSLYHHFASKDEMVEEILTEFLEELQGRYRSVTDSGTEPREALNQLIRITLEIIRDFPYATQIYQNEVAYIQKLPKSTGARAISSDIAKLWVEVIEQGIASGVFKKDLDAHVVHRLVRDALWLTARWFSPSKKYTLDQLTKDCSALFLDGIVA</sequence>
<evidence type="ECO:0000256" key="4">
    <source>
        <dbReference type="ARBA" id="ARBA00023163"/>
    </source>
</evidence>
<accession>A0A365YEZ7</accession>
<feature type="DNA-binding region" description="H-T-H motif" evidence="5">
    <location>
        <begin position="30"/>
        <end position="49"/>
    </location>
</feature>
<dbReference type="AlphaFoldDB" id="A0A365YEZ7"/>
<dbReference type="Pfam" id="PF17932">
    <property type="entry name" value="TetR_C_24"/>
    <property type="match status" value="1"/>
</dbReference>
<dbReference type="InterPro" id="IPR036271">
    <property type="entry name" value="Tet_transcr_reg_TetR-rel_C_sf"/>
</dbReference>
<dbReference type="PROSITE" id="PS50977">
    <property type="entry name" value="HTH_TETR_2"/>
    <property type="match status" value="1"/>
</dbReference>
<organism evidence="8 9">
    <name type="scientific">Glutamicibacter soli</name>
    <dbReference type="NCBI Taxonomy" id="453836"/>
    <lineage>
        <taxon>Bacteria</taxon>
        <taxon>Bacillati</taxon>
        <taxon>Actinomycetota</taxon>
        <taxon>Actinomycetes</taxon>
        <taxon>Micrococcales</taxon>
        <taxon>Micrococcaceae</taxon>
        <taxon>Glutamicibacter</taxon>
    </lineage>
</organism>
<gene>
    <name evidence="8" type="ORF">C1H84_10330</name>
    <name evidence="7" type="ORF">GT020_09530</name>
</gene>
<evidence type="ECO:0000256" key="3">
    <source>
        <dbReference type="ARBA" id="ARBA00023125"/>
    </source>
</evidence>
<keyword evidence="4" id="KW-0804">Transcription</keyword>
<dbReference type="Proteomes" id="UP000252167">
    <property type="component" value="Unassembled WGS sequence"/>
</dbReference>
<dbReference type="SUPFAM" id="SSF46689">
    <property type="entry name" value="Homeodomain-like"/>
    <property type="match status" value="1"/>
</dbReference>
<dbReference type="SUPFAM" id="SSF48498">
    <property type="entry name" value="Tetracyclin repressor-like, C-terminal domain"/>
    <property type="match status" value="1"/>
</dbReference>
<dbReference type="EMBL" id="WYDN01000007">
    <property type="protein sequence ID" value="NAZ16304.1"/>
    <property type="molecule type" value="Genomic_DNA"/>
</dbReference>
<dbReference type="GO" id="GO:0000976">
    <property type="term" value="F:transcription cis-regulatory region binding"/>
    <property type="evidence" value="ECO:0007669"/>
    <property type="project" value="TreeGrafter"/>
</dbReference>
<evidence type="ECO:0000313" key="7">
    <source>
        <dbReference type="EMBL" id="NAZ16304.1"/>
    </source>
</evidence>
<dbReference type="InterPro" id="IPR001647">
    <property type="entry name" value="HTH_TetR"/>
</dbReference>
<dbReference type="PANTHER" id="PTHR30055:SF175">
    <property type="entry name" value="HTH-TYPE TRANSCRIPTIONAL REPRESSOR KSTR2"/>
    <property type="match status" value="1"/>
</dbReference>
<keyword evidence="3 5" id="KW-0238">DNA-binding</keyword>
<dbReference type="Gene3D" id="1.10.357.10">
    <property type="entry name" value="Tetracycline Repressor, domain 2"/>
    <property type="match status" value="1"/>
</dbReference>
<evidence type="ECO:0000259" key="6">
    <source>
        <dbReference type="PROSITE" id="PS50977"/>
    </source>
</evidence>
<comment type="caution">
    <text evidence="8">The sequence shown here is derived from an EMBL/GenBank/DDBJ whole genome shotgun (WGS) entry which is preliminary data.</text>
</comment>
<dbReference type="Gene3D" id="1.10.10.60">
    <property type="entry name" value="Homeodomain-like"/>
    <property type="match status" value="1"/>
</dbReference>
<keyword evidence="1" id="KW-0678">Repressor</keyword>
<evidence type="ECO:0000256" key="2">
    <source>
        <dbReference type="ARBA" id="ARBA00023015"/>
    </source>
</evidence>
<feature type="domain" description="HTH tetR-type" evidence="6">
    <location>
        <begin position="7"/>
        <end position="67"/>
    </location>
</feature>
<evidence type="ECO:0000313" key="8">
    <source>
        <dbReference type="EMBL" id="RBM01168.1"/>
    </source>
</evidence>
<dbReference type="EMBL" id="POAF01000004">
    <property type="protein sequence ID" value="RBM01168.1"/>
    <property type="molecule type" value="Genomic_DNA"/>
</dbReference>
<dbReference type="PANTHER" id="PTHR30055">
    <property type="entry name" value="HTH-TYPE TRANSCRIPTIONAL REGULATOR RUTR"/>
    <property type="match status" value="1"/>
</dbReference>
<dbReference type="Pfam" id="PF00440">
    <property type="entry name" value="TetR_N"/>
    <property type="match status" value="1"/>
</dbReference>
<keyword evidence="2" id="KW-0805">Transcription regulation</keyword>